<dbReference type="PANTHER" id="PTHR42912:SF93">
    <property type="entry name" value="N6-ADENOSINE-METHYLTRANSFERASE TMT1A"/>
    <property type="match status" value="1"/>
</dbReference>
<dbReference type="STRING" id="1150626.PHAMO_270237"/>
<name>H8FSQ8_MAGML</name>
<dbReference type="eggNOG" id="COG2226">
    <property type="taxonomic scope" value="Bacteria"/>
</dbReference>
<dbReference type="CDD" id="cd02440">
    <property type="entry name" value="AdoMet_MTases"/>
    <property type="match status" value="1"/>
</dbReference>
<keyword evidence="3" id="KW-1185">Reference proteome</keyword>
<dbReference type="InterPro" id="IPR050508">
    <property type="entry name" value="Methyltransf_Superfamily"/>
</dbReference>
<dbReference type="Pfam" id="PF08241">
    <property type="entry name" value="Methyltransf_11"/>
    <property type="match status" value="1"/>
</dbReference>
<evidence type="ECO:0000259" key="1">
    <source>
        <dbReference type="Pfam" id="PF08241"/>
    </source>
</evidence>
<evidence type="ECO:0000313" key="3">
    <source>
        <dbReference type="Proteomes" id="UP000004169"/>
    </source>
</evidence>
<dbReference type="PANTHER" id="PTHR42912">
    <property type="entry name" value="METHYLTRANSFERASE"/>
    <property type="match status" value="1"/>
</dbReference>
<dbReference type="GO" id="GO:0008757">
    <property type="term" value="F:S-adenosylmethionine-dependent methyltransferase activity"/>
    <property type="evidence" value="ECO:0007669"/>
    <property type="project" value="InterPro"/>
</dbReference>
<dbReference type="EMBL" id="CAHP01000020">
    <property type="protein sequence ID" value="CCG41396.1"/>
    <property type="molecule type" value="Genomic_DNA"/>
</dbReference>
<reference evidence="2 3" key="1">
    <citation type="journal article" date="2012" name="J. Bacteriol.">
        <title>Draft Genome Sequence of the Purple Photosynthetic Bacterium Phaeospirillum molischianum DSM120, a Particularly Versatile Bacterium.</title>
        <authorList>
            <person name="Duquesne K."/>
            <person name="Prima V."/>
            <person name="Ji B."/>
            <person name="Rouy Z."/>
            <person name="Medigue C."/>
            <person name="Talla E."/>
            <person name="Sturgis J.N."/>
        </authorList>
    </citation>
    <scope>NUCLEOTIDE SEQUENCE [LARGE SCALE GENOMIC DNA]</scope>
    <source>
        <strain evidence="3">DSM120</strain>
    </source>
</reference>
<sequence>MMSETTVFLPVAEAYDRWSGVYDSYDNPMVFGAGQVVQRLADHVGGQIVVEFGCGTGRNLLKLKQHGAAKLVGCDLSSGMLDQARTRDPTLVLLHQDMTRPLPLPDGSADLVLFSLTLEHVADLVPPMREARRLLRAAGRIAIIEIHPFMSLSNVAAHFRDGGKIVEMPTFPHQFSDYLNAAASSGLQIAECREWRPRDFQGPIPNKVLKRGPDFPLLVEFSLRR</sequence>
<organism evidence="2 3">
    <name type="scientific">Magnetospirillum molischianum DSM 120</name>
    <dbReference type="NCBI Taxonomy" id="1150626"/>
    <lineage>
        <taxon>Bacteria</taxon>
        <taxon>Pseudomonadati</taxon>
        <taxon>Pseudomonadota</taxon>
        <taxon>Alphaproteobacteria</taxon>
        <taxon>Rhodospirillales</taxon>
        <taxon>Rhodospirillaceae</taxon>
        <taxon>Magnetospirillum</taxon>
    </lineage>
</organism>
<dbReference type="AlphaFoldDB" id="H8FSQ8"/>
<gene>
    <name evidence="2" type="ORF">PHAMO_270237</name>
</gene>
<accession>H8FSQ8</accession>
<evidence type="ECO:0000313" key="2">
    <source>
        <dbReference type="EMBL" id="CCG41396.1"/>
    </source>
</evidence>
<protein>
    <recommendedName>
        <fullName evidence="1">Methyltransferase type 11 domain-containing protein</fullName>
    </recommendedName>
</protein>
<dbReference type="RefSeq" id="WP_002728461.1">
    <property type="nucleotide sequence ID" value="NZ_CAHP01000020.1"/>
</dbReference>
<dbReference type="InterPro" id="IPR029063">
    <property type="entry name" value="SAM-dependent_MTases_sf"/>
</dbReference>
<dbReference type="InterPro" id="IPR013216">
    <property type="entry name" value="Methyltransf_11"/>
</dbReference>
<comment type="caution">
    <text evidence="2">The sequence shown here is derived from an EMBL/GenBank/DDBJ whole genome shotgun (WGS) entry which is preliminary data.</text>
</comment>
<dbReference type="SUPFAM" id="SSF53335">
    <property type="entry name" value="S-adenosyl-L-methionine-dependent methyltransferases"/>
    <property type="match status" value="1"/>
</dbReference>
<proteinExistence type="predicted"/>
<dbReference type="Gene3D" id="3.40.50.150">
    <property type="entry name" value="Vaccinia Virus protein VP39"/>
    <property type="match status" value="1"/>
</dbReference>
<dbReference type="Proteomes" id="UP000004169">
    <property type="component" value="Unassembled WGS sequence"/>
</dbReference>
<feature type="domain" description="Methyltransferase type 11" evidence="1">
    <location>
        <begin position="51"/>
        <end position="143"/>
    </location>
</feature>